<protein>
    <submittedName>
        <fullName evidence="1">Uncharacterized protein</fullName>
    </submittedName>
</protein>
<keyword evidence="2" id="KW-1185">Reference proteome</keyword>
<name>A0ABQ9G1X5_9NEOP</name>
<dbReference type="Proteomes" id="UP001159363">
    <property type="component" value="Chromosome 16"/>
</dbReference>
<sequence>MAVIPGQHLDLSSPGLQPGLSHMPYTLLLVHTTLGVLTVLYNVRHWLVVSHWSRSADMLQSNVAYCDEDICKLALLELTFELSSECVKTKTSRSVVDKILDAVRFPAFFVSNYVASSLFARIQRGVHMSDCLLSLLAAMHVRSCCANEDSETIRQNVRDWSANNLTEHLHRNGECPKISILVFDWLFQYFHSVRRGRSTREPGLEAYSVRKLNDAGYGIYSTVKFSLMPNNIGILACVYQYVRGTREYATSGSFSLPRTFLTYATVHRRLFPLATDLISLFERLDSTAMCILEPQMIAHWLLPHTVANVTSHLAVRHWLLVSLKVFYWLRVFQGVSNKLRYKCEVNFSVHVFDVYLPSPVACTYSLRRPVCELNVPRRCQPGPISGAYIENRYNTALALAVLPVFNGILQELCSSLTITFLTSTTFSLHLRRRTVSVYIVMLACTRTVVSGNTEANITCVPAISLYPCHKVGNHAEDQYSDGSFDISELDRSSALEAVGKRTSGLIGYLTLWNIPFWSGCRLSRWPPMSGDTQNSCIICHLAELRSASPARLSARRTGFNPRPGHSQIFACGNRAGRCRWSAGFLGDLQFPPPPSFQRCSTPTSITLIGSQDLAVKSRPNFFAHSLVCKVEYILQKTSINMNNQCEE</sequence>
<gene>
    <name evidence="1" type="ORF">PR048_033581</name>
</gene>
<dbReference type="EMBL" id="JARBHB010000017">
    <property type="protein sequence ID" value="KAJ8866057.1"/>
    <property type="molecule type" value="Genomic_DNA"/>
</dbReference>
<reference evidence="1 2" key="1">
    <citation type="submission" date="2023-02" db="EMBL/GenBank/DDBJ databases">
        <title>LHISI_Scaffold_Assembly.</title>
        <authorList>
            <person name="Stuart O.P."/>
            <person name="Cleave R."/>
            <person name="Magrath M.J.L."/>
            <person name="Mikheyev A.S."/>
        </authorList>
    </citation>
    <scope>NUCLEOTIDE SEQUENCE [LARGE SCALE GENOMIC DNA]</scope>
    <source>
        <strain evidence="1">Daus_M_001</strain>
        <tissue evidence="1">Leg muscle</tissue>
    </source>
</reference>
<evidence type="ECO:0000313" key="1">
    <source>
        <dbReference type="EMBL" id="KAJ8866057.1"/>
    </source>
</evidence>
<evidence type="ECO:0000313" key="2">
    <source>
        <dbReference type="Proteomes" id="UP001159363"/>
    </source>
</evidence>
<accession>A0ABQ9G1X5</accession>
<comment type="caution">
    <text evidence="1">The sequence shown here is derived from an EMBL/GenBank/DDBJ whole genome shotgun (WGS) entry which is preliminary data.</text>
</comment>
<proteinExistence type="predicted"/>
<organism evidence="1 2">
    <name type="scientific">Dryococelus australis</name>
    <dbReference type="NCBI Taxonomy" id="614101"/>
    <lineage>
        <taxon>Eukaryota</taxon>
        <taxon>Metazoa</taxon>
        <taxon>Ecdysozoa</taxon>
        <taxon>Arthropoda</taxon>
        <taxon>Hexapoda</taxon>
        <taxon>Insecta</taxon>
        <taxon>Pterygota</taxon>
        <taxon>Neoptera</taxon>
        <taxon>Polyneoptera</taxon>
        <taxon>Phasmatodea</taxon>
        <taxon>Verophasmatodea</taxon>
        <taxon>Anareolatae</taxon>
        <taxon>Phasmatidae</taxon>
        <taxon>Eurycanthinae</taxon>
        <taxon>Dryococelus</taxon>
    </lineage>
</organism>